<evidence type="ECO:0008006" key="3">
    <source>
        <dbReference type="Google" id="ProtNLM"/>
    </source>
</evidence>
<evidence type="ECO:0000313" key="1">
    <source>
        <dbReference type="EMBL" id="MEN3324614.1"/>
    </source>
</evidence>
<accession>A0ABV0AGK9</accession>
<comment type="caution">
    <text evidence="1">The sequence shown here is derived from an EMBL/GenBank/DDBJ whole genome shotgun (WGS) entry which is preliminary data.</text>
</comment>
<dbReference type="RefSeq" id="WP_379884361.1">
    <property type="nucleotide sequence ID" value="NZ_JBHSDE010000031.1"/>
</dbReference>
<dbReference type="Proteomes" id="UP001416393">
    <property type="component" value="Unassembled WGS sequence"/>
</dbReference>
<protein>
    <recommendedName>
        <fullName evidence="3">Lipoprotein</fullName>
    </recommendedName>
</protein>
<evidence type="ECO:0000313" key="2">
    <source>
        <dbReference type="Proteomes" id="UP001416393"/>
    </source>
</evidence>
<dbReference type="EMBL" id="JAZHYP010000006">
    <property type="protein sequence ID" value="MEN3324614.1"/>
    <property type="molecule type" value="Genomic_DNA"/>
</dbReference>
<proteinExistence type="predicted"/>
<organism evidence="1 2">
    <name type="scientific">Mariniflexile soesokkakense</name>
    <dbReference type="NCBI Taxonomy" id="1343160"/>
    <lineage>
        <taxon>Bacteria</taxon>
        <taxon>Pseudomonadati</taxon>
        <taxon>Bacteroidota</taxon>
        <taxon>Flavobacteriia</taxon>
        <taxon>Flavobacteriales</taxon>
        <taxon>Flavobacteriaceae</taxon>
        <taxon>Mariniflexile</taxon>
    </lineage>
</organism>
<sequence>MYHIHYNGFLYIFKQPIFLLAFEIIDVKQKFKELQMVNLSFYFSVFLAILLGSCESHSDYYFEESQSRVIDSLRHLGHYEYSSRLNDSLTIILKGSNNNLVSQTTYNTIESLTKKLTESKDYGCYVINWQTPETTQKYTDVILLERNPNTGIIIRMFTRNKYLIEKLPEHSY</sequence>
<keyword evidence="2" id="KW-1185">Reference proteome</keyword>
<name>A0ABV0AGK9_9FLAO</name>
<gene>
    <name evidence="1" type="ORF">VP395_12805</name>
</gene>
<reference evidence="1 2" key="1">
    <citation type="submission" date="2024-01" db="EMBL/GenBank/DDBJ databases">
        <title>Mariniflexile litorale sp. nov., isolated from the shallow sediments of the Sea of Japan.</title>
        <authorList>
            <person name="Romanenko L."/>
            <person name="Bystritskaya E."/>
            <person name="Isaeva M."/>
        </authorList>
    </citation>
    <scope>NUCLEOTIDE SEQUENCE [LARGE SCALE GENOMIC DNA]</scope>
    <source>
        <strain evidence="1 2">KCTC 32427</strain>
    </source>
</reference>